<keyword evidence="1" id="KW-0560">Oxidoreductase</keyword>
<keyword evidence="5" id="KW-1185">Reference proteome</keyword>
<dbReference type="PANTHER" id="PTHR43333:SF1">
    <property type="entry name" value="D-ISOMER SPECIFIC 2-HYDROXYACID DEHYDROGENASE NAD-BINDING DOMAIN-CONTAINING PROTEIN"/>
    <property type="match status" value="1"/>
</dbReference>
<organism evidence="4 5">
    <name type="scientific">Methylobacterium gregans</name>
    <dbReference type="NCBI Taxonomy" id="374424"/>
    <lineage>
        <taxon>Bacteria</taxon>
        <taxon>Pseudomonadati</taxon>
        <taxon>Pseudomonadota</taxon>
        <taxon>Alphaproteobacteria</taxon>
        <taxon>Hyphomicrobiales</taxon>
        <taxon>Methylobacteriaceae</taxon>
        <taxon>Methylobacterium</taxon>
    </lineage>
</organism>
<dbReference type="SUPFAM" id="SSF51735">
    <property type="entry name" value="NAD(P)-binding Rossmann-fold domains"/>
    <property type="match status" value="1"/>
</dbReference>
<feature type="domain" description="D-isomer specific 2-hydroxyacid dehydrogenase NAD-binding" evidence="3">
    <location>
        <begin position="109"/>
        <end position="284"/>
    </location>
</feature>
<evidence type="ECO:0000313" key="4">
    <source>
        <dbReference type="EMBL" id="GJD77000.1"/>
    </source>
</evidence>
<protein>
    <submittedName>
        <fullName evidence="4">Glyoxylate/hydroxypyruvate reductase A</fullName>
    </submittedName>
</protein>
<dbReference type="Proteomes" id="UP001055108">
    <property type="component" value="Unassembled WGS sequence"/>
</dbReference>
<dbReference type="CDD" id="cd12164">
    <property type="entry name" value="GDH_like_2"/>
    <property type="match status" value="1"/>
</dbReference>
<dbReference type="InterPro" id="IPR036291">
    <property type="entry name" value="NAD(P)-bd_dom_sf"/>
</dbReference>
<keyword evidence="2" id="KW-0520">NAD</keyword>
<sequence>MRVPIAFLGSLEAAEEVRYRAALTAALPDEIILPFRALTAAERAAVEIAIVANPDPAEVAQLPGLVWIQSLWAGVERLVADLGAAAVPIVRLVDPELARTMAEAVLAWTFYLQRDMPAYRRQQEAGLWRQRPYRAPADTRVGLLGLGALGRAAADRLVQAGFRVAAWTRSAPAGRAESSAPTVETCTGSGGLTRLLGQSDIVVCLLPLTAQTRGLLDAVRLAELKPGAALINVARGAIIDTEALLAALDAGHLDHAVLDVFETEPLPAASPLWRHPGVTILPHITGPTNPVTAAAVVAGNLRAYRATGRIPAAVDLARGY</sequence>
<dbReference type="InterPro" id="IPR006140">
    <property type="entry name" value="D-isomer_DH_NAD-bd"/>
</dbReference>
<comment type="caution">
    <text evidence="4">The sequence shown here is derived from an EMBL/GenBank/DDBJ whole genome shotgun (WGS) entry which is preliminary data.</text>
</comment>
<reference evidence="4" key="2">
    <citation type="submission" date="2021-08" db="EMBL/GenBank/DDBJ databases">
        <authorList>
            <person name="Tani A."/>
            <person name="Ola A."/>
            <person name="Ogura Y."/>
            <person name="Katsura K."/>
            <person name="Hayashi T."/>
        </authorList>
    </citation>
    <scope>NUCLEOTIDE SEQUENCE</scope>
    <source>
        <strain evidence="4">NBRC 103626</strain>
    </source>
</reference>
<evidence type="ECO:0000256" key="1">
    <source>
        <dbReference type="ARBA" id="ARBA00023002"/>
    </source>
</evidence>
<dbReference type="AlphaFoldDB" id="A0AA37HK88"/>
<dbReference type="Pfam" id="PF02826">
    <property type="entry name" value="2-Hacid_dh_C"/>
    <property type="match status" value="1"/>
</dbReference>
<evidence type="ECO:0000313" key="5">
    <source>
        <dbReference type="Proteomes" id="UP001055108"/>
    </source>
</evidence>
<dbReference type="RefSeq" id="WP_238300594.1">
    <property type="nucleotide sequence ID" value="NZ_BPQM01000004.1"/>
</dbReference>
<name>A0AA37HK88_9HYPH</name>
<proteinExistence type="predicted"/>
<dbReference type="PANTHER" id="PTHR43333">
    <property type="entry name" value="2-HACID_DH_C DOMAIN-CONTAINING PROTEIN"/>
    <property type="match status" value="1"/>
</dbReference>
<evidence type="ECO:0000256" key="2">
    <source>
        <dbReference type="ARBA" id="ARBA00023027"/>
    </source>
</evidence>
<reference evidence="4" key="1">
    <citation type="journal article" date="2016" name="Front. Microbiol.">
        <title>Genome Sequence of the Piezophilic, Mesophilic Sulfate-Reducing Bacterium Desulfovibrio indicus J2T.</title>
        <authorList>
            <person name="Cao J."/>
            <person name="Maignien L."/>
            <person name="Shao Z."/>
            <person name="Alain K."/>
            <person name="Jebbar M."/>
        </authorList>
    </citation>
    <scope>NUCLEOTIDE SEQUENCE</scope>
    <source>
        <strain evidence="4">NBRC 103626</strain>
    </source>
</reference>
<dbReference type="EMBL" id="BPQM01000004">
    <property type="protein sequence ID" value="GJD77000.1"/>
    <property type="molecule type" value="Genomic_DNA"/>
</dbReference>
<dbReference type="Gene3D" id="3.40.50.720">
    <property type="entry name" value="NAD(P)-binding Rossmann-like Domain"/>
    <property type="match status" value="2"/>
</dbReference>
<dbReference type="GO" id="GO:0016491">
    <property type="term" value="F:oxidoreductase activity"/>
    <property type="evidence" value="ECO:0007669"/>
    <property type="project" value="UniProtKB-KW"/>
</dbReference>
<gene>
    <name evidence="4" type="primary">ghrA_1</name>
    <name evidence="4" type="ORF">NBEOAGPD_0201</name>
</gene>
<evidence type="ECO:0000259" key="3">
    <source>
        <dbReference type="Pfam" id="PF02826"/>
    </source>
</evidence>
<accession>A0AA37HK88</accession>
<dbReference type="GO" id="GO:0051287">
    <property type="term" value="F:NAD binding"/>
    <property type="evidence" value="ECO:0007669"/>
    <property type="project" value="InterPro"/>
</dbReference>